<evidence type="ECO:0000313" key="3">
    <source>
        <dbReference type="Proteomes" id="UP000215199"/>
    </source>
</evidence>
<dbReference type="EMBL" id="NMUL01000005">
    <property type="protein sequence ID" value="OXM70359.1"/>
    <property type="molecule type" value="Genomic_DNA"/>
</dbReference>
<comment type="caution">
    <text evidence="2">The sequence shown here is derived from an EMBL/GenBank/DDBJ whole genome shotgun (WGS) entry which is preliminary data.</text>
</comment>
<accession>A0A229TI16</accession>
<organism evidence="2 3">
    <name type="scientific">Amycolatopsis vastitatis</name>
    <dbReference type="NCBI Taxonomy" id="1905142"/>
    <lineage>
        <taxon>Bacteria</taxon>
        <taxon>Bacillati</taxon>
        <taxon>Actinomycetota</taxon>
        <taxon>Actinomycetes</taxon>
        <taxon>Pseudonocardiales</taxon>
        <taxon>Pseudonocardiaceae</taxon>
        <taxon>Amycolatopsis</taxon>
    </lineage>
</organism>
<name>A0A229TI16_9PSEU</name>
<reference evidence="3" key="1">
    <citation type="submission" date="2017-07" db="EMBL/GenBank/DDBJ databases">
        <title>Comparative genome mining reveals phylogenetic distribution patterns of secondary metabolites in Amycolatopsis.</title>
        <authorList>
            <person name="Adamek M."/>
            <person name="Alanjary M."/>
            <person name="Sales-Ortells H."/>
            <person name="Goodfellow M."/>
            <person name="Bull A.T."/>
            <person name="Kalinowski J."/>
            <person name="Ziemert N."/>
        </authorList>
    </citation>
    <scope>NUCLEOTIDE SEQUENCE [LARGE SCALE GENOMIC DNA]</scope>
    <source>
        <strain evidence="3">H5</strain>
    </source>
</reference>
<protein>
    <submittedName>
        <fullName evidence="2">CsbD family protein</fullName>
    </submittedName>
</protein>
<sequence length="71" mass="8090">MTMKDKVQQVVGGAREKVGSVTGNRRLQASGRMQRRRAQVTEVAHDLRTKARGLVRDTQARRRPRRPVDPL</sequence>
<dbReference type="Proteomes" id="UP000215199">
    <property type="component" value="Unassembled WGS sequence"/>
</dbReference>
<proteinExistence type="predicted"/>
<keyword evidence="3" id="KW-1185">Reference proteome</keyword>
<gene>
    <name evidence="2" type="ORF">CF165_04545</name>
</gene>
<feature type="compositionally biased region" description="Basic and acidic residues" evidence="1">
    <location>
        <begin position="43"/>
        <end position="71"/>
    </location>
</feature>
<dbReference type="AlphaFoldDB" id="A0A229TI16"/>
<dbReference type="SUPFAM" id="SSF69047">
    <property type="entry name" value="Hypothetical protein YjbJ"/>
    <property type="match status" value="1"/>
</dbReference>
<dbReference type="InterPro" id="IPR036629">
    <property type="entry name" value="YjbJ_sf"/>
</dbReference>
<feature type="region of interest" description="Disordered" evidence="1">
    <location>
        <begin position="1"/>
        <end position="71"/>
    </location>
</feature>
<evidence type="ECO:0000313" key="2">
    <source>
        <dbReference type="EMBL" id="OXM70359.1"/>
    </source>
</evidence>
<dbReference type="RefSeq" id="WP_093946133.1">
    <property type="nucleotide sequence ID" value="NZ_NMUL01000005.1"/>
</dbReference>
<evidence type="ECO:0000256" key="1">
    <source>
        <dbReference type="SAM" id="MobiDB-lite"/>
    </source>
</evidence>
<dbReference type="OrthoDB" id="3636505at2"/>